<sequence length="69" mass="7940">MYMKYDPMVPISQIATIVSTQFTAEHLIFGLVGSNAECAYYYADETMHRRIGPAIKQMYFPFNKLSPIE</sequence>
<reference evidence="2" key="3">
    <citation type="submission" date="2024-02" db="UniProtKB">
        <authorList>
            <consortium name="WormBaseParasite"/>
        </authorList>
    </citation>
    <scope>IDENTIFICATION</scope>
    <source>
        <strain evidence="2">pt0022</strain>
    </source>
</reference>
<reference evidence="1" key="1">
    <citation type="submission" date="2015-03" db="EMBL/GenBank/DDBJ databases">
        <title>Wuchereria bancrofti Genome Sequencing Papua New Guinea Strain.</title>
        <authorList>
            <person name="Small S.T."/>
            <person name="Serre D."/>
            <person name="Zimmerman P.A."/>
        </authorList>
    </citation>
    <scope>NUCLEOTIDE SEQUENCE [LARGE SCALE GENOMIC DNA]</scope>
    <source>
        <strain evidence="1">pt0022</strain>
    </source>
</reference>
<name>A0AAF5PUB2_WUCBA</name>
<dbReference type="WBParaSite" id="mrna-Wban_05518">
    <property type="protein sequence ID" value="mrna-Wban_05518"/>
    <property type="gene ID" value="Wban_05518"/>
</dbReference>
<protein>
    <submittedName>
        <fullName evidence="2">Uncharacterized protein</fullName>
    </submittedName>
</protein>
<reference evidence="1" key="2">
    <citation type="journal article" date="2016" name="Mol. Ecol.">
        <title>Population genomics of the filarial nematode parasite Wuchereria bancrofti from mosquitoes.</title>
        <authorList>
            <person name="Small S.T."/>
            <person name="Reimer L.J."/>
            <person name="Tisch D.J."/>
            <person name="King C.L."/>
            <person name="Christensen B.M."/>
            <person name="Siba P.M."/>
            <person name="Kazura J.W."/>
            <person name="Serre D."/>
            <person name="Zimmerman P.A."/>
        </authorList>
    </citation>
    <scope>NUCLEOTIDE SEQUENCE</scope>
    <source>
        <strain evidence="1">pt0022</strain>
    </source>
</reference>
<proteinExistence type="predicted"/>
<dbReference type="AlphaFoldDB" id="A0AAF5PUB2"/>
<accession>A0AAF5PUB2</accession>
<evidence type="ECO:0000313" key="1">
    <source>
        <dbReference type="Proteomes" id="UP000093561"/>
    </source>
</evidence>
<dbReference type="Proteomes" id="UP000093561">
    <property type="component" value="Unassembled WGS sequence"/>
</dbReference>
<evidence type="ECO:0000313" key="2">
    <source>
        <dbReference type="WBParaSite" id="mrna-Wban_05518"/>
    </source>
</evidence>
<organism evidence="1 2">
    <name type="scientific">Wuchereria bancrofti</name>
    <dbReference type="NCBI Taxonomy" id="6293"/>
    <lineage>
        <taxon>Eukaryota</taxon>
        <taxon>Metazoa</taxon>
        <taxon>Ecdysozoa</taxon>
        <taxon>Nematoda</taxon>
        <taxon>Chromadorea</taxon>
        <taxon>Rhabditida</taxon>
        <taxon>Spirurina</taxon>
        <taxon>Spiruromorpha</taxon>
        <taxon>Filarioidea</taxon>
        <taxon>Onchocercidae</taxon>
        <taxon>Wuchereria</taxon>
    </lineage>
</organism>